<protein>
    <recommendedName>
        <fullName evidence="3">tRNA (32-2'-O)-methyltransferase regulator THADA</fullName>
    </recommendedName>
</protein>
<dbReference type="InterPro" id="IPR016024">
    <property type="entry name" value="ARM-type_fold"/>
</dbReference>
<feature type="domain" description="tRNA (32-2'-O)-methyltransferase regulator THADA-like C-terminal TPR repeats region" evidence="6">
    <location>
        <begin position="1115"/>
        <end position="1277"/>
    </location>
</feature>
<feature type="domain" description="DUF2428" evidence="4">
    <location>
        <begin position="838"/>
        <end position="1112"/>
    </location>
</feature>
<dbReference type="KEGG" id="scac:106093213"/>
<keyword evidence="8" id="KW-1185">Reference proteome</keyword>
<dbReference type="Pfam" id="PF25150">
    <property type="entry name" value="TPR_Trm732"/>
    <property type="match status" value="1"/>
</dbReference>
<evidence type="ECO:0000313" key="7">
    <source>
        <dbReference type="EnsemblMetazoa" id="SCAU014091-PA"/>
    </source>
</evidence>
<dbReference type="InterPro" id="IPR051954">
    <property type="entry name" value="tRNA_methyltransferase_THADA"/>
</dbReference>
<dbReference type="Pfam" id="PF25151">
    <property type="entry name" value="TPR_Trm732_C"/>
    <property type="match status" value="1"/>
</dbReference>
<sequence>MNALNLRVSSVKTNDNVRKNAEMRSSPVALPAQYEQSEDHHCLSFQEAKAVPEQVACVKKIFESIDGNDSALQFLCDLLFNSPLKHPVRNQIVKLLITAAKTNSNNLTELLIVNALASTLQKLLQTTQSNADNIIWNFTIVSFSGCFDNFTCGLKALEQHIAHVFPFVCLSVNRYMKDLISISSPSIRNEYYIFIHNSIRILLNFLQEFGECLKITHVHELRELTKLCNNIVLDGDIPMDPRTNAGMVIAYTSKLFHEYQSFISSVKNVKNPNEIALCVGIINTANGQDFHEYSGEILEICKKVDDIANNYATVPNILLCATRALYQISKLTLNFAKGSPEKDVQSMLNKLMAFSLAFMEHHMDSVRHLCRDIMRNVIATSKNLSYDGLIENIYDACNSERQSLSVKSVVLQQMCFVVGTEHILQKCPTLFTKLFADNLGRDFIVNNLYEVLMINNHKEQSFEIWTKTWVLYLLGIASYQDSRLPDIETLVVKSVKCDARVVQAIIFNEHENQIPISTRLSTLWAIRKSGIKLDNYNEIMNKFSTNLKLSILSKDDDTRIMALRLLVETHKSTEPLTEIECELIIMYLRFNINCQCPATRQKSLALLTKALTRCSIGLQKQLKGQQATEEKILELRFLKSVMGILVENLFEGANFSRRMVSLQLLQQCLMTGVNCNLKLLSIIPSNAIKVLYDTLSDSYESNNQLAVNMLKLLEDNREGEESLLEHFKMNITLMDLLDLLTSVKPMDSVTASYHLEYLCHCGPASFFGHFKLPMYEPITYAALKRLVLELLQGLKLAQHSILEAAKLNPLYGLLVAILHMLTKLDFGKLSGDVLWQTFITELINICMLLTHTVSPIVNSSSPEGHLPNDFGDFPEELLKRESSSTGAVTEPCKILSSKLNKLDLAQMKTTPQMVLLCAWRTVKEVSLILGHVVLYSPIQFNSHTQFLITKQQILEIGDHFKLLLSETKHRGAFEQAYVGFSKLCCRLWTIECVELNTLPMLWLQDLMTIISQENINNGKICATRRSAGVPFMVQALITSELKVGSTKALNFCMTHLLKLASSKVESSPESRTHALNILRALFRCSDLNEAVGEYVSAGVMVSILGYDATNWSEKNSATLLFAALITRVFGVQRTKDSENLNIRNKMTGRIFFLRYPKLYDFFLEELQKASELIGHKEKAHKLHPLLLMLSRLYVSALEGTESNLKLSQFIPYISKCGGCPEMQTRYLAAKAMGALINKDDVRSMIQSKCAEIALMADHRHKLNLNLLHGYLLQIYYLLKNHKTILNEDLIADMCSSIVGFHKCTSLENAVLFKVMLDILSEILTSIPSLKFKPTVVQQLMYFSTFPSLNDPKKAFYYTVQHKSYFLYNLNLMRLTLPTEALCDYMLDPPMTHMPLEQTETCLNIILLLLFGEKGSFSKDLDMLEEYEILANELQFVESLNCDVASELMLELKNSSTLHHVLKNMLNIPIYYPETAKKIYAILSQLQQFDFTLPQLLEVAKKQSDDVKSPLTMCVERVLHQQGVKYECAQLCLEYLVEIAEATQPFCLRFKAAKSLAHIAVHYPKSLEMKRLHFLKLYIQLILDLLMDDDYDIRDFTSQIVLNCLSHKMDLHFKESWSNETLSICPQDKVVPTIAQRVFLQHTAELLILYKLDDDFVLNVFKIIISEEAIASNDQQNNTSKIIDIEIFDKSEANDFAEPATVVKDAAEIFERNFKMHDKVLEFLQTYKQT</sequence>
<dbReference type="STRING" id="35570.A0A1I8Q5H7"/>
<evidence type="ECO:0000259" key="5">
    <source>
        <dbReference type="Pfam" id="PF25150"/>
    </source>
</evidence>
<evidence type="ECO:0000256" key="3">
    <source>
        <dbReference type="ARBA" id="ARBA00035698"/>
    </source>
</evidence>
<dbReference type="InterPro" id="IPR019442">
    <property type="entry name" value="THADA/TRM732_DUF2428"/>
</dbReference>
<evidence type="ECO:0000313" key="8">
    <source>
        <dbReference type="Proteomes" id="UP000095300"/>
    </source>
</evidence>
<evidence type="ECO:0000259" key="6">
    <source>
        <dbReference type="Pfam" id="PF25151"/>
    </source>
</evidence>
<dbReference type="VEuPathDB" id="VectorBase:SCAU014091"/>
<dbReference type="SUPFAM" id="SSF48371">
    <property type="entry name" value="ARM repeat"/>
    <property type="match status" value="3"/>
</dbReference>
<dbReference type="InterPro" id="IPR056842">
    <property type="entry name" value="THADA-like_TPR_C"/>
</dbReference>
<organism evidence="7 8">
    <name type="scientific">Stomoxys calcitrans</name>
    <name type="common">Stable fly</name>
    <name type="synonym">Conops calcitrans</name>
    <dbReference type="NCBI Taxonomy" id="35570"/>
    <lineage>
        <taxon>Eukaryota</taxon>
        <taxon>Metazoa</taxon>
        <taxon>Ecdysozoa</taxon>
        <taxon>Arthropoda</taxon>
        <taxon>Hexapoda</taxon>
        <taxon>Insecta</taxon>
        <taxon>Pterygota</taxon>
        <taxon>Neoptera</taxon>
        <taxon>Endopterygota</taxon>
        <taxon>Diptera</taxon>
        <taxon>Brachycera</taxon>
        <taxon>Muscomorpha</taxon>
        <taxon>Muscoidea</taxon>
        <taxon>Muscidae</taxon>
        <taxon>Stomoxys</taxon>
    </lineage>
</organism>
<name>A0A1I8Q5H7_STOCA</name>
<dbReference type="GO" id="GO:0005829">
    <property type="term" value="C:cytosol"/>
    <property type="evidence" value="ECO:0007669"/>
    <property type="project" value="TreeGrafter"/>
</dbReference>
<feature type="domain" description="tRNA (32-2'-O)-methyltransferase regulator THADA-like TPR repeats region" evidence="5">
    <location>
        <begin position="465"/>
        <end position="702"/>
    </location>
</feature>
<dbReference type="PANTHER" id="PTHR14387:SF7">
    <property type="entry name" value="THYROID ADENOMA-ASSOCIATED PROTEIN"/>
    <property type="match status" value="1"/>
</dbReference>
<keyword evidence="2" id="KW-0819">tRNA processing</keyword>
<dbReference type="GO" id="GO:0030488">
    <property type="term" value="P:tRNA methylation"/>
    <property type="evidence" value="ECO:0007669"/>
    <property type="project" value="TreeGrafter"/>
</dbReference>
<dbReference type="Proteomes" id="UP000095300">
    <property type="component" value="Unassembled WGS sequence"/>
</dbReference>
<dbReference type="Pfam" id="PF10350">
    <property type="entry name" value="DUF2428"/>
    <property type="match status" value="1"/>
</dbReference>
<accession>A0A1I8Q5H7</accession>
<dbReference type="EnsemblMetazoa" id="SCAU014091-RA">
    <property type="protein sequence ID" value="SCAU014091-PA"/>
    <property type="gene ID" value="SCAU014091"/>
</dbReference>
<evidence type="ECO:0000259" key="4">
    <source>
        <dbReference type="Pfam" id="PF10350"/>
    </source>
</evidence>
<gene>
    <name evidence="7" type="primary">106093213</name>
</gene>
<comment type="similarity">
    <text evidence="1">Belongs to the THADA family.</text>
</comment>
<dbReference type="PANTHER" id="PTHR14387">
    <property type="entry name" value="THADA/DEATH RECEPTOR INTERACTING PROTEIN"/>
    <property type="match status" value="1"/>
</dbReference>
<dbReference type="InterPro" id="IPR056843">
    <property type="entry name" value="THADA-like_TPR"/>
</dbReference>
<reference evidence="7" key="1">
    <citation type="submission" date="2020-05" db="UniProtKB">
        <authorList>
            <consortium name="EnsemblMetazoa"/>
        </authorList>
    </citation>
    <scope>IDENTIFICATION</scope>
    <source>
        <strain evidence="7">USDA</strain>
    </source>
</reference>
<proteinExistence type="inferred from homology"/>
<evidence type="ECO:0000256" key="2">
    <source>
        <dbReference type="ARBA" id="ARBA00022694"/>
    </source>
</evidence>
<evidence type="ECO:0000256" key="1">
    <source>
        <dbReference type="ARBA" id="ARBA00010409"/>
    </source>
</evidence>
<dbReference type="OrthoDB" id="73997at2759"/>